<evidence type="ECO:0000256" key="4">
    <source>
        <dbReference type="ARBA" id="ARBA00018392"/>
    </source>
</evidence>
<name>A0A840FBC3_9SPHN</name>
<keyword evidence="7" id="KW-0378">Hydrolase</keyword>
<evidence type="ECO:0000313" key="13">
    <source>
        <dbReference type="EMBL" id="MBB4153942.1"/>
    </source>
</evidence>
<dbReference type="Proteomes" id="UP000529795">
    <property type="component" value="Unassembled WGS sequence"/>
</dbReference>
<feature type="compositionally biased region" description="Basic and acidic residues" evidence="10">
    <location>
        <begin position="157"/>
        <end position="171"/>
    </location>
</feature>
<dbReference type="AlphaFoldDB" id="A0A840FBC3"/>
<dbReference type="Pfam" id="PF13091">
    <property type="entry name" value="PLDc_2"/>
    <property type="match status" value="1"/>
</dbReference>
<evidence type="ECO:0000259" key="12">
    <source>
        <dbReference type="PROSITE" id="PS50035"/>
    </source>
</evidence>
<accession>A0A840FBC3</accession>
<keyword evidence="6" id="KW-0677">Repeat</keyword>
<evidence type="ECO:0000256" key="5">
    <source>
        <dbReference type="ARBA" id="ARBA00022525"/>
    </source>
</evidence>
<proteinExistence type="predicted"/>
<protein>
    <recommendedName>
        <fullName evidence="4">Phospholipase D</fullName>
    </recommendedName>
    <alternativeName>
        <fullName evidence="9">Choline phosphatase</fullName>
    </alternativeName>
</protein>
<keyword evidence="11" id="KW-0472">Membrane</keyword>
<dbReference type="Pfam" id="PF00614">
    <property type="entry name" value="PLDc"/>
    <property type="match status" value="1"/>
</dbReference>
<gene>
    <name evidence="13" type="ORF">GGQ80_001848</name>
</gene>
<evidence type="ECO:0000256" key="9">
    <source>
        <dbReference type="ARBA" id="ARBA00029594"/>
    </source>
</evidence>
<feature type="domain" description="PLD phosphodiesterase" evidence="12">
    <location>
        <begin position="342"/>
        <end position="369"/>
    </location>
</feature>
<organism evidence="13 14">
    <name type="scientific">Sphingomonas jinjuensis</name>
    <dbReference type="NCBI Taxonomy" id="535907"/>
    <lineage>
        <taxon>Bacteria</taxon>
        <taxon>Pseudomonadati</taxon>
        <taxon>Pseudomonadota</taxon>
        <taxon>Alphaproteobacteria</taxon>
        <taxon>Sphingomonadales</taxon>
        <taxon>Sphingomonadaceae</taxon>
        <taxon>Sphingomonas</taxon>
    </lineage>
</organism>
<evidence type="ECO:0000256" key="7">
    <source>
        <dbReference type="ARBA" id="ARBA00022801"/>
    </source>
</evidence>
<keyword evidence="14" id="KW-1185">Reference proteome</keyword>
<dbReference type="RefSeq" id="WP_183983961.1">
    <property type="nucleotide sequence ID" value="NZ_JACIEV010000004.1"/>
</dbReference>
<dbReference type="PANTHER" id="PTHR18896">
    <property type="entry name" value="PHOSPHOLIPASE D"/>
    <property type="match status" value="1"/>
</dbReference>
<evidence type="ECO:0000256" key="3">
    <source>
        <dbReference type="ARBA" id="ARBA00004613"/>
    </source>
</evidence>
<sequence>MASDTLLETGRNCWRIERATRARVIIDADDYFRIARAAMLTAKKQILLVGWDFDARIRFGGDVDDGAPIEIGRFISWLVKRTPGLQVHILRWDTGAIKTLAHGRTLLRIAKWIADPQVHLRLDGHHPPAGSHHQKVVVIDDAVAFCGGIDMTVDRWDTRDHDDDAPRRVEPDGTPYGPWHDATTLLEGPAARALGDMCRGRWQLSGGDELPAIDDVDSSWPTDVAADFTDVEVGIALTVPEMAGQDPRHEVEALYIDLIARTKKLFYAESQYFASRKVAEAIGKRLREPDGPEFVIVHPVTAQGWLEPLAMDTARARLVEALRDQDPHHRLRLYNPYTAGGTPIYVHAKVTIVDDTILRVGSSNFNNRSLRLDTECDIVIDAERGGNADERQTITAIRDGLLAEHLGVDVATVAATIAETRSLIETVERLRGDGRSLRPYEVPELDAVQAWLADNKILDPEGPGEMFEALSARTPLLARLRPHRPRTKAGKAVTTGAGIAAATLAAGLWWSRRRR</sequence>
<comment type="caution">
    <text evidence="13">The sequence shown here is derived from an EMBL/GenBank/DDBJ whole genome shotgun (WGS) entry which is preliminary data.</text>
</comment>
<dbReference type="PROSITE" id="PS50035">
    <property type="entry name" value="PLD"/>
    <property type="match status" value="2"/>
</dbReference>
<keyword evidence="11" id="KW-1133">Transmembrane helix</keyword>
<dbReference type="InterPro" id="IPR001736">
    <property type="entry name" value="PLipase_D/transphosphatidylase"/>
</dbReference>
<evidence type="ECO:0000313" key="14">
    <source>
        <dbReference type="Proteomes" id="UP000529795"/>
    </source>
</evidence>
<evidence type="ECO:0000256" key="6">
    <source>
        <dbReference type="ARBA" id="ARBA00022737"/>
    </source>
</evidence>
<dbReference type="PANTHER" id="PTHR18896:SF76">
    <property type="entry name" value="PHOSPHOLIPASE"/>
    <property type="match status" value="1"/>
</dbReference>
<comment type="function">
    <text evidence="2">Could be a virulence factor.</text>
</comment>
<dbReference type="GO" id="GO:0004630">
    <property type="term" value="F:phospholipase D activity"/>
    <property type="evidence" value="ECO:0007669"/>
    <property type="project" value="UniProtKB-EC"/>
</dbReference>
<evidence type="ECO:0000256" key="8">
    <source>
        <dbReference type="ARBA" id="ARBA00023098"/>
    </source>
</evidence>
<reference evidence="13 14" key="1">
    <citation type="submission" date="2020-08" db="EMBL/GenBank/DDBJ databases">
        <title>Genomic Encyclopedia of Type Strains, Phase IV (KMG-IV): sequencing the most valuable type-strain genomes for metagenomic binning, comparative biology and taxonomic classification.</title>
        <authorList>
            <person name="Goeker M."/>
        </authorList>
    </citation>
    <scope>NUCLEOTIDE SEQUENCE [LARGE SCALE GENOMIC DNA]</scope>
    <source>
        <strain evidence="13 14">YC6723</strain>
    </source>
</reference>
<evidence type="ECO:0000256" key="10">
    <source>
        <dbReference type="SAM" id="MobiDB-lite"/>
    </source>
</evidence>
<evidence type="ECO:0000256" key="1">
    <source>
        <dbReference type="ARBA" id="ARBA00000798"/>
    </source>
</evidence>
<dbReference type="GO" id="GO:0009395">
    <property type="term" value="P:phospholipid catabolic process"/>
    <property type="evidence" value="ECO:0007669"/>
    <property type="project" value="TreeGrafter"/>
</dbReference>
<feature type="domain" description="PLD phosphodiesterase" evidence="12">
    <location>
        <begin position="128"/>
        <end position="155"/>
    </location>
</feature>
<feature type="region of interest" description="Disordered" evidence="10">
    <location>
        <begin position="157"/>
        <end position="180"/>
    </location>
</feature>
<dbReference type="EMBL" id="JACIEV010000004">
    <property type="protein sequence ID" value="MBB4153942.1"/>
    <property type="molecule type" value="Genomic_DNA"/>
</dbReference>
<dbReference type="SMART" id="SM00155">
    <property type="entry name" value="PLDc"/>
    <property type="match status" value="2"/>
</dbReference>
<keyword evidence="8" id="KW-0443">Lipid metabolism</keyword>
<dbReference type="SUPFAM" id="SSF56024">
    <property type="entry name" value="Phospholipase D/nuclease"/>
    <property type="match status" value="2"/>
</dbReference>
<keyword evidence="11" id="KW-0812">Transmembrane</keyword>
<dbReference type="Gene3D" id="3.30.870.10">
    <property type="entry name" value="Endonuclease Chain A"/>
    <property type="match status" value="2"/>
</dbReference>
<comment type="subcellular location">
    <subcellularLocation>
        <location evidence="3">Secreted</location>
    </subcellularLocation>
</comment>
<dbReference type="CDD" id="cd09143">
    <property type="entry name" value="PLDc_vPLD1_2_like_bac_2"/>
    <property type="match status" value="1"/>
</dbReference>
<dbReference type="InterPro" id="IPR025202">
    <property type="entry name" value="PLD-like_dom"/>
</dbReference>
<feature type="transmembrane region" description="Helical" evidence="11">
    <location>
        <begin position="492"/>
        <end position="510"/>
    </location>
</feature>
<comment type="catalytic activity">
    <reaction evidence="1">
        <text>a 1,2-diacyl-sn-glycero-3-phosphocholine + H2O = a 1,2-diacyl-sn-glycero-3-phosphate + choline + H(+)</text>
        <dbReference type="Rhea" id="RHEA:14445"/>
        <dbReference type="ChEBI" id="CHEBI:15354"/>
        <dbReference type="ChEBI" id="CHEBI:15377"/>
        <dbReference type="ChEBI" id="CHEBI:15378"/>
        <dbReference type="ChEBI" id="CHEBI:57643"/>
        <dbReference type="ChEBI" id="CHEBI:58608"/>
        <dbReference type="EC" id="3.1.4.4"/>
    </reaction>
</comment>
<dbReference type="GO" id="GO:0005576">
    <property type="term" value="C:extracellular region"/>
    <property type="evidence" value="ECO:0007669"/>
    <property type="project" value="UniProtKB-SubCell"/>
</dbReference>
<dbReference type="CDD" id="cd09140">
    <property type="entry name" value="PLDc_vPLD1_2_like_bac_1"/>
    <property type="match status" value="1"/>
</dbReference>
<evidence type="ECO:0000256" key="2">
    <source>
        <dbReference type="ARBA" id="ARBA00003145"/>
    </source>
</evidence>
<dbReference type="InterPro" id="IPR015679">
    <property type="entry name" value="PLipase_D_fam"/>
</dbReference>
<evidence type="ECO:0000256" key="11">
    <source>
        <dbReference type="SAM" id="Phobius"/>
    </source>
</evidence>
<keyword evidence="5" id="KW-0964">Secreted</keyword>